<organism evidence="1 2">
    <name type="scientific">Chamaesiphon polymorphus CCALA 037</name>
    <dbReference type="NCBI Taxonomy" id="2107692"/>
    <lineage>
        <taxon>Bacteria</taxon>
        <taxon>Bacillati</taxon>
        <taxon>Cyanobacteriota</taxon>
        <taxon>Cyanophyceae</taxon>
        <taxon>Gomontiellales</taxon>
        <taxon>Chamaesiphonaceae</taxon>
        <taxon>Chamaesiphon</taxon>
    </lineage>
</organism>
<evidence type="ECO:0000313" key="1">
    <source>
        <dbReference type="EMBL" id="PSB55093.1"/>
    </source>
</evidence>
<reference evidence="1 2" key="1">
    <citation type="submission" date="2018-03" db="EMBL/GenBank/DDBJ databases">
        <title>The ancient ancestry and fast evolution of plastids.</title>
        <authorList>
            <person name="Moore K.R."/>
            <person name="Magnabosco C."/>
            <person name="Momper L."/>
            <person name="Gold D.A."/>
            <person name="Bosak T."/>
            <person name="Fournier G.P."/>
        </authorList>
    </citation>
    <scope>NUCLEOTIDE SEQUENCE [LARGE SCALE GENOMIC DNA]</scope>
    <source>
        <strain evidence="1 2">CCALA 037</strain>
    </source>
</reference>
<gene>
    <name evidence="1" type="ORF">C7B77_16135</name>
</gene>
<name>A0A2T1GCQ4_9CYAN</name>
<accession>A0A2T1GCQ4</accession>
<comment type="caution">
    <text evidence="1">The sequence shown here is derived from an EMBL/GenBank/DDBJ whole genome shotgun (WGS) entry which is preliminary data.</text>
</comment>
<dbReference type="AlphaFoldDB" id="A0A2T1GCQ4"/>
<dbReference type="Proteomes" id="UP000238937">
    <property type="component" value="Unassembled WGS sequence"/>
</dbReference>
<dbReference type="EMBL" id="PVWO01000211">
    <property type="protein sequence ID" value="PSB55093.1"/>
    <property type="molecule type" value="Genomic_DNA"/>
</dbReference>
<sequence>MKPELFQEVIINRDFPEYKIAKGDVAILNDFVTDPAGEEDCVLEIYTAVGTFVMLVTLPVENIEPLKPTDRLSVRSCTSA</sequence>
<protein>
    <submittedName>
        <fullName evidence="1">DUF4926 domain-containing protein</fullName>
    </submittedName>
</protein>
<proteinExistence type="predicted"/>
<dbReference type="RefSeq" id="WP_106306856.1">
    <property type="nucleotide sequence ID" value="NZ_PVWO01000211.1"/>
</dbReference>
<keyword evidence="2" id="KW-1185">Reference proteome</keyword>
<dbReference type="OrthoDB" id="488825at2"/>
<evidence type="ECO:0000313" key="2">
    <source>
        <dbReference type="Proteomes" id="UP000238937"/>
    </source>
</evidence>